<dbReference type="InterPro" id="IPR036055">
    <property type="entry name" value="LDL_receptor-like_sf"/>
</dbReference>
<dbReference type="EMBL" id="CAJNOM010000432">
    <property type="protein sequence ID" value="CAF1434810.1"/>
    <property type="molecule type" value="Genomic_DNA"/>
</dbReference>
<dbReference type="OrthoDB" id="664115at2759"/>
<comment type="caution">
    <text evidence="10">The sequence shown here is derived from an EMBL/GenBank/DDBJ whole genome shotgun (WGS) entry which is preliminary data.</text>
</comment>
<organism evidence="10 15">
    <name type="scientific">Adineta steineri</name>
    <dbReference type="NCBI Taxonomy" id="433720"/>
    <lineage>
        <taxon>Eukaryota</taxon>
        <taxon>Metazoa</taxon>
        <taxon>Spiralia</taxon>
        <taxon>Gnathifera</taxon>
        <taxon>Rotifera</taxon>
        <taxon>Eurotatoria</taxon>
        <taxon>Bdelloidea</taxon>
        <taxon>Adinetida</taxon>
        <taxon>Adinetidae</taxon>
        <taxon>Adineta</taxon>
    </lineage>
</organism>
<reference evidence="10" key="1">
    <citation type="submission" date="2021-02" db="EMBL/GenBank/DDBJ databases">
        <authorList>
            <person name="Nowell W R."/>
        </authorList>
    </citation>
    <scope>NUCLEOTIDE SEQUENCE</scope>
</reference>
<keyword evidence="5 8" id="KW-0472">Membrane</keyword>
<evidence type="ECO:0000313" key="12">
    <source>
        <dbReference type="EMBL" id="CAF1434810.1"/>
    </source>
</evidence>
<dbReference type="CDD" id="cd00112">
    <property type="entry name" value="LDLa"/>
    <property type="match status" value="2"/>
</dbReference>
<comment type="caution">
    <text evidence="7">Lacks conserved residue(s) required for the propagation of feature annotation.</text>
</comment>
<evidence type="ECO:0000256" key="7">
    <source>
        <dbReference type="PROSITE-ProRule" id="PRU00124"/>
    </source>
</evidence>
<dbReference type="PROSITE" id="PS50068">
    <property type="entry name" value="LDLRA_2"/>
    <property type="match status" value="3"/>
</dbReference>
<dbReference type="Pfam" id="PF00057">
    <property type="entry name" value="Ldl_recept_a"/>
    <property type="match status" value="2"/>
</dbReference>
<evidence type="ECO:0000256" key="1">
    <source>
        <dbReference type="ARBA" id="ARBA00004167"/>
    </source>
</evidence>
<dbReference type="InterPro" id="IPR002172">
    <property type="entry name" value="LDrepeatLR_classA_rpt"/>
</dbReference>
<dbReference type="GO" id="GO:0016192">
    <property type="term" value="P:vesicle-mediated transport"/>
    <property type="evidence" value="ECO:0007669"/>
    <property type="project" value="UniProtKB-ARBA"/>
</dbReference>
<evidence type="ECO:0000313" key="15">
    <source>
        <dbReference type="Proteomes" id="UP000663877"/>
    </source>
</evidence>
<evidence type="ECO:0000313" key="11">
    <source>
        <dbReference type="EMBL" id="CAF1202869.1"/>
    </source>
</evidence>
<dbReference type="EMBL" id="CAJNOE010000412">
    <property type="protein sequence ID" value="CAF1202869.1"/>
    <property type="molecule type" value="Genomic_DNA"/>
</dbReference>
<evidence type="ECO:0000313" key="10">
    <source>
        <dbReference type="EMBL" id="CAF1139291.1"/>
    </source>
</evidence>
<dbReference type="Proteomes" id="UP000663868">
    <property type="component" value="Unassembled WGS sequence"/>
</dbReference>
<dbReference type="EMBL" id="CAJNOI010000156">
    <property type="protein sequence ID" value="CAF1139291.1"/>
    <property type="molecule type" value="Genomic_DNA"/>
</dbReference>
<evidence type="ECO:0000256" key="8">
    <source>
        <dbReference type="SAM" id="Phobius"/>
    </source>
</evidence>
<dbReference type="SUPFAM" id="SSF57424">
    <property type="entry name" value="LDL receptor-like module"/>
    <property type="match status" value="2"/>
</dbReference>
<feature type="disulfide bond" evidence="7">
    <location>
        <begin position="194"/>
        <end position="209"/>
    </location>
</feature>
<feature type="domain" description="EGF-like" evidence="9">
    <location>
        <begin position="938"/>
        <end position="949"/>
    </location>
</feature>
<keyword evidence="2 8" id="KW-0812">Transmembrane</keyword>
<keyword evidence="6 7" id="KW-1015">Disulfide bond</keyword>
<feature type="transmembrane region" description="Helical" evidence="8">
    <location>
        <begin position="994"/>
        <end position="1013"/>
    </location>
</feature>
<comment type="subcellular location">
    <subcellularLocation>
        <location evidence="1">Membrane</location>
        <topology evidence="1">Single-pass membrane protein</topology>
    </subcellularLocation>
</comment>
<keyword evidence="4 8" id="KW-1133">Transmembrane helix</keyword>
<dbReference type="PANTHER" id="PTHR24270">
    <property type="entry name" value="LOW-DENSITY LIPOPROTEIN RECEPTOR-RELATED"/>
    <property type="match status" value="1"/>
</dbReference>
<dbReference type="Gene3D" id="4.10.400.10">
    <property type="entry name" value="Low-density Lipoprotein Receptor"/>
    <property type="match status" value="3"/>
</dbReference>
<keyword evidence="14" id="KW-1185">Reference proteome</keyword>
<feature type="disulfide bond" evidence="7">
    <location>
        <begin position="175"/>
        <end position="187"/>
    </location>
</feature>
<accession>A0A814RV41</accession>
<evidence type="ECO:0000256" key="4">
    <source>
        <dbReference type="ARBA" id="ARBA00022989"/>
    </source>
</evidence>
<dbReference type="Proteomes" id="UP000663832">
    <property type="component" value="Unassembled WGS sequence"/>
</dbReference>
<dbReference type="AlphaFoldDB" id="A0A814RV41"/>
<protein>
    <recommendedName>
        <fullName evidence="9">EGF-like domain-containing protein</fullName>
    </recommendedName>
</protein>
<dbReference type="GO" id="GO:0005886">
    <property type="term" value="C:plasma membrane"/>
    <property type="evidence" value="ECO:0007669"/>
    <property type="project" value="TreeGrafter"/>
</dbReference>
<dbReference type="PROSITE" id="PS00022">
    <property type="entry name" value="EGF_1"/>
    <property type="match status" value="1"/>
</dbReference>
<dbReference type="Gene3D" id="1.20.1070.10">
    <property type="entry name" value="Rhodopsin 7-helix transmembrane proteins"/>
    <property type="match status" value="1"/>
</dbReference>
<evidence type="ECO:0000256" key="6">
    <source>
        <dbReference type="ARBA" id="ARBA00023157"/>
    </source>
</evidence>
<gene>
    <name evidence="10" type="ORF">BJG266_LOCUS23453</name>
    <name evidence="11" type="ORF">IZO911_LOCUS28716</name>
    <name evidence="13" type="ORF">KXQ929_LOCUS34461</name>
    <name evidence="12" type="ORF">QVE165_LOCUS39203</name>
</gene>
<keyword evidence="3" id="KW-0677">Repeat</keyword>
<evidence type="ECO:0000256" key="5">
    <source>
        <dbReference type="ARBA" id="ARBA00023136"/>
    </source>
</evidence>
<feature type="disulfide bond" evidence="7">
    <location>
        <begin position="217"/>
        <end position="229"/>
    </location>
</feature>
<proteinExistence type="predicted"/>
<name>A0A814RV41_9BILA</name>
<feature type="disulfide bond" evidence="7">
    <location>
        <begin position="659"/>
        <end position="671"/>
    </location>
</feature>
<feature type="disulfide bond" evidence="7">
    <location>
        <begin position="224"/>
        <end position="242"/>
    </location>
</feature>
<feature type="transmembrane region" description="Helical" evidence="8">
    <location>
        <begin position="1040"/>
        <end position="1061"/>
    </location>
</feature>
<evidence type="ECO:0000256" key="3">
    <source>
        <dbReference type="ARBA" id="ARBA00022737"/>
    </source>
</evidence>
<evidence type="ECO:0000256" key="2">
    <source>
        <dbReference type="ARBA" id="ARBA00022692"/>
    </source>
</evidence>
<evidence type="ECO:0000313" key="13">
    <source>
        <dbReference type="EMBL" id="CAF4099879.1"/>
    </source>
</evidence>
<dbReference type="SMART" id="SM00192">
    <property type="entry name" value="LDLa"/>
    <property type="match status" value="7"/>
</dbReference>
<evidence type="ECO:0000313" key="14">
    <source>
        <dbReference type="Proteomes" id="UP000663832"/>
    </source>
</evidence>
<dbReference type="EMBL" id="CAJOBB010004704">
    <property type="protein sequence ID" value="CAF4099879.1"/>
    <property type="molecule type" value="Genomic_DNA"/>
</dbReference>
<dbReference type="PRINTS" id="PR00261">
    <property type="entry name" value="LDLRECEPTOR"/>
</dbReference>
<feature type="transmembrane region" description="Helical" evidence="8">
    <location>
        <begin position="1073"/>
        <end position="1094"/>
    </location>
</feature>
<dbReference type="Proteomes" id="UP000663877">
    <property type="component" value="Unassembled WGS sequence"/>
</dbReference>
<feature type="disulfide bond" evidence="7">
    <location>
        <begin position="666"/>
        <end position="684"/>
    </location>
</feature>
<evidence type="ECO:0000259" key="9">
    <source>
        <dbReference type="PROSITE" id="PS00022"/>
    </source>
</evidence>
<dbReference type="Proteomes" id="UP000663860">
    <property type="component" value="Unassembled WGS sequence"/>
</dbReference>
<dbReference type="InterPro" id="IPR050685">
    <property type="entry name" value="LDLR"/>
</dbReference>
<sequence>MDSSEMLIVIVTIYIVSFPTTSSRILLYNTENDQLVEKFDCIYVTDNIGKEIPYCQRPDGSYALIRNQTHCENDGQKRSFRDLLREDIEPNEVLKWSSSTEMADLYASIYYNQSVIKENDNQFLCQCTKPGTFGKYCEYQLTHYATKFSDAIKAQFHQKEIGDPWDTQRYGAILCYKTLPCESSPLCLDWREICDGIQRCSNGTDEENCDKLEFNECEDDEFRCTNGMCISEDFWLDGDFDCMDWSDEYTFDLGKSCPVNPNTINCDEHLCLTAHYSCGDGECIRWETRMAFQREYPALKDCFNKRNLNYMCETSPRQPTWTLENGLCWPDKGYDDLRYPPWNMIHVSNLTLSQKCEYLFRCILSKGFEHDCPCNARNCTQILVNSCLYPNDLLVYPPPGLINSNILIIHTNRQSMEKPTFDSFLLYGNLKCRGFFFHAGGDAFNEGYVIELITAPILNHLLCKIMDPQNIYRDYLSPHQTNKKCWNDSLTFNGRPYAVNPDICISTGECISQYRINDGHPDCYSVEDESTAVTKNYCTGNVGQQRFQCFNDQHKCLPLRGLGTGNNDCSNSYDESWFGTGTDLRQQVTCFPREVGDCDHVKAYIQQSSVRNSKNSSSSVNYQEQLSANRMSFRDHCDSFWNMDHYIDEIPSLCQFWICRTDEYQCRTGQCIPLNWVCDGEWDCSDASDEEAFVLIEKSSDHNARLPTFSSKLAACRKKYSRSPFSNICNTTFQFGCYLSGVSNPLDIQSNRPCINLTQIGDGKEDCYNAYDEKNIFSLNSRMGGGMWGLHLNCEDVHIAYTDACEKPRNCNRILCSRYRDKNGLCNEAKDFVCLENDHCKKNSRCNGKFDCLNGEDEYWCPADFVTDLTYRFGKVRIKREIDRTDPRIQYPRNDMLKVNQYQLSKSLTNPQYDDSFKVHSFQCNRGIAVVHMNAMRCLCPPAYYGDRCELFSDRISIIARIDQKIALKTIPDGIFQIKANLLFNKRIIDHHEFYVVSVVEMICVTFLIILAARSRAKTIGHKMNLGQVLKKQFKTQKELYITPTIIVLSAIPQSILTFSFSCKPLSDWQRHTLLGAYLFSYGPSVLGFILYVLPSTSYKKEFSETLLGKKYFKWILNNNKTQVLVPKTKTSTLI</sequence>
<dbReference type="InterPro" id="IPR000742">
    <property type="entry name" value="EGF"/>
</dbReference>